<dbReference type="GO" id="GO:0008168">
    <property type="term" value="F:methyltransferase activity"/>
    <property type="evidence" value="ECO:0007669"/>
    <property type="project" value="UniProtKB-KW"/>
</dbReference>
<name>A0A2W5EUY8_9SPHI</name>
<dbReference type="InterPro" id="IPR029063">
    <property type="entry name" value="SAM-dependent_MTases_sf"/>
</dbReference>
<proteinExistence type="predicted"/>
<dbReference type="Pfam" id="PF13578">
    <property type="entry name" value="Methyltransf_24"/>
    <property type="match status" value="1"/>
</dbReference>
<dbReference type="Gene3D" id="3.40.50.150">
    <property type="entry name" value="Vaccinia Virus protein VP39"/>
    <property type="match status" value="1"/>
</dbReference>
<dbReference type="GO" id="GO:0032259">
    <property type="term" value="P:methylation"/>
    <property type="evidence" value="ECO:0007669"/>
    <property type="project" value="UniProtKB-KW"/>
</dbReference>
<dbReference type="SUPFAM" id="SSF53335">
    <property type="entry name" value="S-adenosyl-L-methionine-dependent methyltransferases"/>
    <property type="match status" value="1"/>
</dbReference>
<evidence type="ECO:0000313" key="1">
    <source>
        <dbReference type="EMBL" id="PZP45754.1"/>
    </source>
</evidence>
<organism evidence="1 2">
    <name type="scientific">Pseudopedobacter saltans</name>
    <dbReference type="NCBI Taxonomy" id="151895"/>
    <lineage>
        <taxon>Bacteria</taxon>
        <taxon>Pseudomonadati</taxon>
        <taxon>Bacteroidota</taxon>
        <taxon>Sphingobacteriia</taxon>
        <taxon>Sphingobacteriales</taxon>
        <taxon>Sphingobacteriaceae</taxon>
        <taxon>Pseudopedobacter</taxon>
    </lineage>
</organism>
<protein>
    <submittedName>
        <fullName evidence="1">SAM-dependent methyltransferase</fullName>
    </submittedName>
</protein>
<comment type="caution">
    <text evidence="1">The sequence shown here is derived from an EMBL/GenBank/DDBJ whole genome shotgun (WGS) entry which is preliminary data.</text>
</comment>
<accession>A0A2W5EUY8</accession>
<dbReference type="Proteomes" id="UP000249645">
    <property type="component" value="Unassembled WGS sequence"/>
</dbReference>
<evidence type="ECO:0000313" key="2">
    <source>
        <dbReference type="Proteomes" id="UP000249645"/>
    </source>
</evidence>
<keyword evidence="1" id="KW-0489">Methyltransferase</keyword>
<keyword evidence="1" id="KW-0808">Transferase</keyword>
<sequence length="269" mass="31197">MFSKIELAKKYIQYWTKANNGKGHGTHSPFVYDFIRKVLMDKSKNSDFDKIEHLRKQLRKDNTLLEIKDFGAGSRVDGHKKRAISSIAKSALKPAKYSQLFYRIIQHYNYQNRIELGTSLGITTSYLSSANTKGKVFTFEGAPSVAEVALKNFSNIGLQNITLTEGNFDETLPLFLKQLEESGEKLDFSFIDGNHREKPTIDYYEQILPFSHNNSVIILDDIHWSQGMENAWYNIIKREEVSLSIDLFFIGLVFFRKENKQKEHFTIRY</sequence>
<dbReference type="AlphaFoldDB" id="A0A2W5EUY8"/>
<dbReference type="EMBL" id="QFOI01000251">
    <property type="protein sequence ID" value="PZP45754.1"/>
    <property type="molecule type" value="Genomic_DNA"/>
</dbReference>
<reference evidence="1 2" key="1">
    <citation type="submission" date="2017-11" db="EMBL/GenBank/DDBJ databases">
        <title>Infants hospitalized years apart are colonized by the same room-sourced microbial strains.</title>
        <authorList>
            <person name="Brooks B."/>
            <person name="Olm M.R."/>
            <person name="Firek B.A."/>
            <person name="Baker R."/>
            <person name="Thomas B.C."/>
            <person name="Morowitz M.J."/>
            <person name="Banfield J.F."/>
        </authorList>
    </citation>
    <scope>NUCLEOTIDE SEQUENCE [LARGE SCALE GENOMIC DNA]</scope>
    <source>
        <strain evidence="1">S2_009_000_R2_76</strain>
    </source>
</reference>
<gene>
    <name evidence="1" type="ORF">DI598_12915</name>
</gene>